<evidence type="ECO:0000313" key="2">
    <source>
        <dbReference type="Proteomes" id="UP000214720"/>
    </source>
</evidence>
<name>A0A226WZS3_CABSO</name>
<evidence type="ECO:0000313" key="1">
    <source>
        <dbReference type="EMBL" id="OXC76682.1"/>
    </source>
</evidence>
<organism evidence="1 2">
    <name type="scientific">Caballeronia sordidicola</name>
    <name type="common">Burkholderia sordidicola</name>
    <dbReference type="NCBI Taxonomy" id="196367"/>
    <lineage>
        <taxon>Bacteria</taxon>
        <taxon>Pseudomonadati</taxon>
        <taxon>Pseudomonadota</taxon>
        <taxon>Betaproteobacteria</taxon>
        <taxon>Burkholderiales</taxon>
        <taxon>Burkholderiaceae</taxon>
        <taxon>Caballeronia</taxon>
    </lineage>
</organism>
<dbReference type="Proteomes" id="UP000214720">
    <property type="component" value="Unassembled WGS sequence"/>
</dbReference>
<gene>
    <name evidence="1" type="ORF">BSU04_20550</name>
</gene>
<protein>
    <submittedName>
        <fullName evidence="1">Uncharacterized protein</fullName>
    </submittedName>
</protein>
<comment type="caution">
    <text evidence="1">The sequence shown here is derived from an EMBL/GenBank/DDBJ whole genome shotgun (WGS) entry which is preliminary data.</text>
</comment>
<proteinExistence type="predicted"/>
<reference evidence="2" key="1">
    <citation type="submission" date="2017-01" db="EMBL/GenBank/DDBJ databases">
        <title>Genome Analysis of Deinococcus marmoris KOPRI26562.</title>
        <authorList>
            <person name="Kim J.H."/>
            <person name="Oh H.-M."/>
        </authorList>
    </citation>
    <scope>NUCLEOTIDE SEQUENCE [LARGE SCALE GENOMIC DNA]</scope>
    <source>
        <strain evidence="2">PAMC 26633</strain>
    </source>
</reference>
<dbReference type="EMBL" id="MTHB01000120">
    <property type="protein sequence ID" value="OXC76682.1"/>
    <property type="molecule type" value="Genomic_DNA"/>
</dbReference>
<sequence length="42" mass="4729">MNDLSSLVAPTYLVECLVADYRADNIGDLISQQRPLSEQRFS</sequence>
<dbReference type="AlphaFoldDB" id="A0A226WZS3"/>
<accession>A0A226WZS3</accession>